<dbReference type="PANTHER" id="PTHR42802">
    <property type="entry name" value="MONOOXYGENASE"/>
    <property type="match status" value="1"/>
</dbReference>
<protein>
    <recommendedName>
        <fullName evidence="4">L-ornithine N(5)-monooxygenase [NAD(P)H]</fullName>
        <ecNumber evidence="4">1.14.13.196</ecNumber>
    </recommendedName>
</protein>
<keyword evidence="15" id="KW-1185">Reference proteome</keyword>
<dbReference type="OrthoDB" id="539213at2759"/>
<feature type="region of interest" description="Disordered" evidence="12">
    <location>
        <begin position="671"/>
        <end position="734"/>
    </location>
</feature>
<dbReference type="Pfam" id="PF13434">
    <property type="entry name" value="Lys_Orn_oxgnase"/>
    <property type="match status" value="1"/>
</dbReference>
<evidence type="ECO:0000256" key="1">
    <source>
        <dbReference type="ARBA" id="ARBA00001974"/>
    </source>
</evidence>
<dbReference type="PANTHER" id="PTHR42802:SF1">
    <property type="entry name" value="L-ORNITHINE N(5)-MONOOXYGENASE"/>
    <property type="match status" value="1"/>
</dbReference>
<comment type="similarity">
    <text evidence="3">Belongs to the lysine N(6)-hydroxylase/L-ornithine N(5)-oxygenase family.</text>
</comment>
<feature type="compositionally biased region" description="Acidic residues" evidence="12">
    <location>
        <begin position="689"/>
        <end position="700"/>
    </location>
</feature>
<comment type="catalytic activity">
    <reaction evidence="10">
        <text>L-ornithine + NADH + O2 = N(5)-hydroxy-L-ornithine + NAD(+) + H2O</text>
        <dbReference type="Rhea" id="RHEA:41512"/>
        <dbReference type="ChEBI" id="CHEBI:15377"/>
        <dbReference type="ChEBI" id="CHEBI:15379"/>
        <dbReference type="ChEBI" id="CHEBI:46911"/>
        <dbReference type="ChEBI" id="CHEBI:57540"/>
        <dbReference type="ChEBI" id="CHEBI:57945"/>
        <dbReference type="ChEBI" id="CHEBI:78275"/>
        <dbReference type="EC" id="1.14.13.196"/>
    </reaction>
</comment>
<evidence type="ECO:0000256" key="3">
    <source>
        <dbReference type="ARBA" id="ARBA00007588"/>
    </source>
</evidence>
<evidence type="ECO:0000259" key="13">
    <source>
        <dbReference type="Pfam" id="PF14420"/>
    </source>
</evidence>
<evidence type="ECO:0000256" key="11">
    <source>
        <dbReference type="PROSITE-ProRule" id="PRU00023"/>
    </source>
</evidence>
<dbReference type="GO" id="GO:0016491">
    <property type="term" value="F:oxidoreductase activity"/>
    <property type="evidence" value="ECO:0007669"/>
    <property type="project" value="UniProtKB-KW"/>
</dbReference>
<evidence type="ECO:0000256" key="8">
    <source>
        <dbReference type="ARBA" id="ARBA00023002"/>
    </source>
</evidence>
<dbReference type="InterPro" id="IPR025676">
    <property type="entry name" value="Clr5_dom"/>
</dbReference>
<dbReference type="EMBL" id="CAJVRL010000045">
    <property type="protein sequence ID" value="CAG8952002.1"/>
    <property type="molecule type" value="Genomic_DNA"/>
</dbReference>
<organism evidence="14 15">
    <name type="scientific">Hymenoscyphus fraxineus</name>
    <dbReference type="NCBI Taxonomy" id="746836"/>
    <lineage>
        <taxon>Eukaryota</taxon>
        <taxon>Fungi</taxon>
        <taxon>Dikarya</taxon>
        <taxon>Ascomycota</taxon>
        <taxon>Pezizomycotina</taxon>
        <taxon>Leotiomycetes</taxon>
        <taxon>Helotiales</taxon>
        <taxon>Helotiaceae</taxon>
        <taxon>Hymenoscyphus</taxon>
    </lineage>
</organism>
<name>A0A9N9KUZ3_9HELO</name>
<keyword evidence="8" id="KW-0560">Oxidoreductase</keyword>
<keyword evidence="5" id="KW-0285">Flavoprotein</keyword>
<evidence type="ECO:0000256" key="12">
    <source>
        <dbReference type="SAM" id="MobiDB-lite"/>
    </source>
</evidence>
<dbReference type="InterPro" id="IPR036770">
    <property type="entry name" value="Ankyrin_rpt-contain_sf"/>
</dbReference>
<dbReference type="InterPro" id="IPR002110">
    <property type="entry name" value="Ankyrin_rpt"/>
</dbReference>
<sequence length="1324" mass="148436">MDMPTTIVPPAGGKRRAPKARTMTAKDWKKYEDRLKQLYADEGKSYKELVVIMNHETGRCLTERQLKAKVQKMKLERNSKPGDRRAVVRHIQHRMIINKNCGHVRMRGHEISAEKLSRWINEFAPQFSFMPARSPSPLPSCISIYTSSQLGSPELANTRLLAGTLPTTGMTKANDESSAVIERLLKYARTPTNEIRKFEARSVFNDLQTILHDDYITREICRYSQIYLNSWNPRVEDDLMRVRNMMNMNQGVIKIDTTRTIPSTSSSMAYSNFKTSRRYHRYAAWKTPYGRVETSFWTNLDNPNTESAKNPYPKDFSAARIVVLPSQARSRVVVDFTPGLDPWAKITYQATIPKSSRVFQIIESGNLHQLMEVIQEGTASLTDRDENGCSLFNYAIFYSHPDLCQFLVDKGADVNAVECDINLVDPVHSLSGISRSVTDEETRARAVQCTNICYTNFADPSIETYVGSGEWIDCLNMYIIDGSLEDLRHILNYGGVFLDLKKSKYIHMIANICGYVYSEALSIVDKAITLIKRGIDISSCDSDGSTVLHVILRCKRFHEEATKKEAWRKGHLWSWRVSLKAPKDLLIACISAGADVYAKNNDGKTPTTIAQMYGRVKEWSEALTECGFYAPGVLAYSDPQSSSEELLYERRTSKLSFDEYCRKREREPRIKEGWDPSYNDELWKRGDGTGDEGSGDESSEDFTCPTSNEEPTTENAMVHSSNHEDAAPNVSTEEMEQDYALSGFGSTEDMSSETFMTGIDFGTESFGDGMDFAFSGFQKADDISIETFMTGIDFGTGSFSDGMDFGYDELAASQLDFSGDSFDLDACLNDMIWEGEPTYENGLKITELLLRIARPRDIFCYYDILGQKNISHELIYSNNRILRPLFYLGSDKILTAWRRPTSPLSVATQHPLNTITSTGPSTFPSVEEIFRRCPRCRRGAASNSNISLPAIFHHTVTHNIITRRRTLIGITTDFNLEQPWSPRELSETASTLALPVGQMPISSMVPSSQDAEMDSPMRVEVRSELLTSESKSFTDKLPAASFQNLTIRPAQHTTSDCFPKTEKMEQISSTPPAAPAPVKKFHSPSSQVLDLVCVGFGTNSLALATAIKDNNSSSNVLFLEQKPDFSAKSDSSSRHMDVSFMHDLATLRDPTSEFTFLSYLQQQGRMNEFVEALSESSSGPLRGDFEEYLGWAAAKCSGLVAYGQQVISVESLSSSRWAVQAMCMETGETRVLIAKNVVFGNEEKARVAEHFTEDSVTEQNESMAMLQVMEAAKQVYRTNPQASSDSRFSTLCIRTVAIHNLTMISELNLSIAWSMGDLGKLAFV</sequence>
<feature type="domain" description="Clr5" evidence="13">
    <location>
        <begin position="25"/>
        <end position="70"/>
    </location>
</feature>
<feature type="compositionally biased region" description="Polar residues" evidence="12">
    <location>
        <begin position="704"/>
        <end position="720"/>
    </location>
</feature>
<dbReference type="GO" id="GO:0006879">
    <property type="term" value="P:intracellular iron ion homeostasis"/>
    <property type="evidence" value="ECO:0007669"/>
    <property type="project" value="TreeGrafter"/>
</dbReference>
<dbReference type="Pfam" id="PF14420">
    <property type="entry name" value="Clr5"/>
    <property type="match status" value="1"/>
</dbReference>
<gene>
    <name evidence="14" type="ORF">HYFRA_00000738</name>
</gene>
<evidence type="ECO:0000256" key="4">
    <source>
        <dbReference type="ARBA" id="ARBA00012881"/>
    </source>
</evidence>
<evidence type="ECO:0000256" key="2">
    <source>
        <dbReference type="ARBA" id="ARBA00004924"/>
    </source>
</evidence>
<evidence type="ECO:0000256" key="10">
    <source>
        <dbReference type="ARBA" id="ARBA00049248"/>
    </source>
</evidence>
<evidence type="ECO:0000313" key="14">
    <source>
        <dbReference type="EMBL" id="CAG8952002.1"/>
    </source>
</evidence>
<dbReference type="PROSITE" id="PS50088">
    <property type="entry name" value="ANK_REPEAT"/>
    <property type="match status" value="1"/>
</dbReference>
<reference evidence="14" key="1">
    <citation type="submission" date="2021-07" db="EMBL/GenBank/DDBJ databases">
        <authorList>
            <person name="Durling M."/>
        </authorList>
    </citation>
    <scope>NUCLEOTIDE SEQUENCE</scope>
</reference>
<evidence type="ECO:0000256" key="9">
    <source>
        <dbReference type="ARBA" id="ARBA00047598"/>
    </source>
</evidence>
<evidence type="ECO:0000313" key="15">
    <source>
        <dbReference type="Proteomes" id="UP000696280"/>
    </source>
</evidence>
<comment type="catalytic activity">
    <reaction evidence="9">
        <text>L-ornithine + NADPH + O2 = N(5)-hydroxy-L-ornithine + NADP(+) + H2O</text>
        <dbReference type="Rhea" id="RHEA:41508"/>
        <dbReference type="ChEBI" id="CHEBI:15377"/>
        <dbReference type="ChEBI" id="CHEBI:15379"/>
        <dbReference type="ChEBI" id="CHEBI:46911"/>
        <dbReference type="ChEBI" id="CHEBI:57783"/>
        <dbReference type="ChEBI" id="CHEBI:58349"/>
        <dbReference type="ChEBI" id="CHEBI:78275"/>
        <dbReference type="EC" id="1.14.13.196"/>
    </reaction>
</comment>
<keyword evidence="11" id="KW-0040">ANK repeat</keyword>
<comment type="pathway">
    <text evidence="2">Siderophore biosynthesis.</text>
</comment>
<keyword evidence="7" id="KW-0521">NADP</keyword>
<evidence type="ECO:0000256" key="7">
    <source>
        <dbReference type="ARBA" id="ARBA00022857"/>
    </source>
</evidence>
<feature type="region of interest" description="Disordered" evidence="12">
    <location>
        <begin position="1"/>
        <end position="24"/>
    </location>
</feature>
<dbReference type="InterPro" id="IPR025700">
    <property type="entry name" value="Lys/Orn_oxygenase"/>
</dbReference>
<dbReference type="Gene3D" id="1.25.40.20">
    <property type="entry name" value="Ankyrin repeat-containing domain"/>
    <property type="match status" value="2"/>
</dbReference>
<dbReference type="SUPFAM" id="SSF48403">
    <property type="entry name" value="Ankyrin repeat"/>
    <property type="match status" value="1"/>
</dbReference>
<evidence type="ECO:0000256" key="6">
    <source>
        <dbReference type="ARBA" id="ARBA00022827"/>
    </source>
</evidence>
<feature type="repeat" description="ANK" evidence="11">
    <location>
        <begin position="387"/>
        <end position="419"/>
    </location>
</feature>
<accession>A0A9N9KUZ3</accession>
<evidence type="ECO:0000256" key="5">
    <source>
        <dbReference type="ARBA" id="ARBA00022630"/>
    </source>
</evidence>
<comment type="cofactor">
    <cofactor evidence="1">
        <name>FAD</name>
        <dbReference type="ChEBI" id="CHEBI:57692"/>
    </cofactor>
</comment>
<dbReference type="InterPro" id="IPR036188">
    <property type="entry name" value="FAD/NAD-bd_sf"/>
</dbReference>
<keyword evidence="6" id="KW-0274">FAD</keyword>
<dbReference type="EC" id="1.14.13.196" evidence="4"/>
<dbReference type="Proteomes" id="UP000696280">
    <property type="component" value="Unassembled WGS sequence"/>
</dbReference>
<dbReference type="Gene3D" id="3.50.50.60">
    <property type="entry name" value="FAD/NAD(P)-binding domain"/>
    <property type="match status" value="1"/>
</dbReference>
<comment type="caution">
    <text evidence="14">The sequence shown here is derived from an EMBL/GenBank/DDBJ whole genome shotgun (WGS) entry which is preliminary data.</text>
</comment>
<proteinExistence type="inferred from homology"/>